<feature type="transmembrane region" description="Helical" evidence="1">
    <location>
        <begin position="217"/>
        <end position="237"/>
    </location>
</feature>
<dbReference type="PANTHER" id="PTHR39419">
    <property type="entry name" value="SLL0814 PROTEIN"/>
    <property type="match status" value="1"/>
</dbReference>
<feature type="transmembrane region" description="Helical" evidence="1">
    <location>
        <begin position="141"/>
        <end position="157"/>
    </location>
</feature>
<dbReference type="PANTHER" id="PTHR39419:SF1">
    <property type="entry name" value="SLL0814 PROTEIN"/>
    <property type="match status" value="1"/>
</dbReference>
<accession>A0A6J6S7B8</accession>
<dbReference type="InterPro" id="IPR007354">
    <property type="entry name" value="CruF-like"/>
</dbReference>
<dbReference type="EMBL" id="CAEZYS010000021">
    <property type="protein sequence ID" value="CAB4730535.1"/>
    <property type="molecule type" value="Genomic_DNA"/>
</dbReference>
<reference evidence="2" key="1">
    <citation type="submission" date="2020-05" db="EMBL/GenBank/DDBJ databases">
        <authorList>
            <person name="Chiriac C."/>
            <person name="Salcher M."/>
            <person name="Ghai R."/>
            <person name="Kavagutti S V."/>
        </authorList>
    </citation>
    <scope>NUCLEOTIDE SEQUENCE</scope>
</reference>
<evidence type="ECO:0000256" key="1">
    <source>
        <dbReference type="SAM" id="Phobius"/>
    </source>
</evidence>
<feature type="transmembrane region" description="Helical" evidence="1">
    <location>
        <begin position="74"/>
        <end position="92"/>
    </location>
</feature>
<feature type="transmembrane region" description="Helical" evidence="1">
    <location>
        <begin position="243"/>
        <end position="265"/>
    </location>
</feature>
<name>A0A6J6S7B8_9ZZZZ</name>
<keyword evidence="1" id="KW-0812">Transmembrane</keyword>
<organism evidence="2">
    <name type="scientific">freshwater metagenome</name>
    <dbReference type="NCBI Taxonomy" id="449393"/>
    <lineage>
        <taxon>unclassified sequences</taxon>
        <taxon>metagenomes</taxon>
        <taxon>ecological metagenomes</taxon>
    </lineage>
</organism>
<gene>
    <name evidence="2" type="ORF">UFOPK2782_00286</name>
</gene>
<feature type="transmembrane region" description="Helical" evidence="1">
    <location>
        <begin position="21"/>
        <end position="40"/>
    </location>
</feature>
<feature type="transmembrane region" description="Helical" evidence="1">
    <location>
        <begin position="112"/>
        <end position="134"/>
    </location>
</feature>
<keyword evidence="1" id="KW-0472">Membrane</keyword>
<keyword evidence="1" id="KW-1133">Transmembrane helix</keyword>
<dbReference type="Pfam" id="PF04240">
    <property type="entry name" value="Caroten_synth"/>
    <property type="match status" value="1"/>
</dbReference>
<proteinExistence type="predicted"/>
<feature type="transmembrane region" description="Helical" evidence="1">
    <location>
        <begin position="187"/>
        <end position="205"/>
    </location>
</feature>
<dbReference type="AlphaFoldDB" id="A0A6J6S7B8"/>
<protein>
    <submittedName>
        <fullName evidence="2">Unannotated protein</fullName>
    </submittedName>
</protein>
<sequence length="271" mass="30132">MSIRQYRPRNNRRRGISANQSAGLILLFAFTVSFQIAYPLVSGDALRYVTIFFVISGALLMLVHSFLSYGFKYFAIFGSTTFIFALLVEILGSKTGWPFGTYAYDDSLGFKIAGVPMIVPLAWIMMAHPVLIAARKTLPSWAFLYGGAGLMVWDLFLDPQMVAVGKWEWDVVGPHVPFQPEIPLSNTAGWLFAGMGLMALLNLILPKERRKAGVNSTIPDLFLAWTLFSYVVGNLFFFDRPGVALFAGAAFTIWAVPYLFVISFGKPDLLK</sequence>
<evidence type="ECO:0000313" key="2">
    <source>
        <dbReference type="EMBL" id="CAB4730535.1"/>
    </source>
</evidence>
<feature type="transmembrane region" description="Helical" evidence="1">
    <location>
        <begin position="46"/>
        <end position="67"/>
    </location>
</feature>